<keyword evidence="3 6" id="KW-0694">RNA-binding</keyword>
<keyword evidence="5" id="KW-0539">Nucleus</keyword>
<dbReference type="InterPro" id="IPR012677">
    <property type="entry name" value="Nucleotide-bd_a/b_plait_sf"/>
</dbReference>
<evidence type="ECO:0000256" key="4">
    <source>
        <dbReference type="ARBA" id="ARBA00023187"/>
    </source>
</evidence>
<organism evidence="9 10">
    <name type="scientific">Hibiscus trionum</name>
    <name type="common">Flower of an hour</name>
    <dbReference type="NCBI Taxonomy" id="183268"/>
    <lineage>
        <taxon>Eukaryota</taxon>
        <taxon>Viridiplantae</taxon>
        <taxon>Streptophyta</taxon>
        <taxon>Embryophyta</taxon>
        <taxon>Tracheophyta</taxon>
        <taxon>Spermatophyta</taxon>
        <taxon>Magnoliopsida</taxon>
        <taxon>eudicotyledons</taxon>
        <taxon>Gunneridae</taxon>
        <taxon>Pentapetalae</taxon>
        <taxon>rosids</taxon>
        <taxon>malvids</taxon>
        <taxon>Malvales</taxon>
        <taxon>Malvaceae</taxon>
        <taxon>Malvoideae</taxon>
        <taxon>Hibiscus</taxon>
    </lineage>
</organism>
<dbReference type="PANTHER" id="PTHR48028:SF4">
    <property type="entry name" value="SC35-LIKE SPLICING FACTOR"/>
    <property type="match status" value="1"/>
</dbReference>
<dbReference type="EMBL" id="BSYR01000004">
    <property type="protein sequence ID" value="GMI67050.1"/>
    <property type="molecule type" value="Genomic_DNA"/>
</dbReference>
<dbReference type="GO" id="GO:0005634">
    <property type="term" value="C:nucleus"/>
    <property type="evidence" value="ECO:0007669"/>
    <property type="project" value="UniProtKB-SubCell"/>
</dbReference>
<keyword evidence="2" id="KW-0507">mRNA processing</keyword>
<name>A0A9W7GWV8_HIBTR</name>
<comment type="subcellular location">
    <subcellularLocation>
        <location evidence="1">Nucleus</location>
    </subcellularLocation>
</comment>
<evidence type="ECO:0000256" key="5">
    <source>
        <dbReference type="ARBA" id="ARBA00023242"/>
    </source>
</evidence>
<dbReference type="GO" id="GO:0006397">
    <property type="term" value="P:mRNA processing"/>
    <property type="evidence" value="ECO:0007669"/>
    <property type="project" value="UniProtKB-KW"/>
</dbReference>
<keyword evidence="10" id="KW-1185">Reference proteome</keyword>
<dbReference type="PANTHER" id="PTHR48028">
    <property type="entry name" value="GLYCINE-RICH RNA-BINDING PROTEIN RZ1A"/>
    <property type="match status" value="1"/>
</dbReference>
<evidence type="ECO:0000256" key="7">
    <source>
        <dbReference type="SAM" id="MobiDB-lite"/>
    </source>
</evidence>
<dbReference type="InterPro" id="IPR051106">
    <property type="entry name" value="RNA-bind/splicing_reg"/>
</dbReference>
<evidence type="ECO:0000313" key="9">
    <source>
        <dbReference type="EMBL" id="GMI67050.1"/>
    </source>
</evidence>
<dbReference type="AlphaFoldDB" id="A0A9W7GWV8"/>
<feature type="domain" description="RRM" evidence="8">
    <location>
        <begin position="11"/>
        <end position="88"/>
    </location>
</feature>
<comment type="caution">
    <text evidence="9">The sequence shown here is derived from an EMBL/GenBank/DDBJ whole genome shotgun (WGS) entry which is preliminary data.</text>
</comment>
<keyword evidence="4" id="KW-0508">mRNA splicing</keyword>
<feature type="compositionally biased region" description="Gly residues" evidence="7">
    <location>
        <begin position="106"/>
        <end position="120"/>
    </location>
</feature>
<reference evidence="9" key="1">
    <citation type="submission" date="2023-05" db="EMBL/GenBank/DDBJ databases">
        <title>Genome and transcriptome analyses reveal genes involved in the formation of fine ridges on petal epidermal cells in Hibiscus trionum.</title>
        <authorList>
            <person name="Koshimizu S."/>
            <person name="Masuda S."/>
            <person name="Ishii T."/>
            <person name="Shirasu K."/>
            <person name="Hoshino A."/>
            <person name="Arita M."/>
        </authorList>
    </citation>
    <scope>NUCLEOTIDE SEQUENCE</scope>
    <source>
        <strain evidence="9">Hamamatsu line</strain>
    </source>
</reference>
<evidence type="ECO:0000256" key="2">
    <source>
        <dbReference type="ARBA" id="ARBA00022664"/>
    </source>
</evidence>
<dbReference type="GO" id="GO:0008380">
    <property type="term" value="P:RNA splicing"/>
    <property type="evidence" value="ECO:0007669"/>
    <property type="project" value="UniProtKB-KW"/>
</dbReference>
<dbReference type="InterPro" id="IPR035979">
    <property type="entry name" value="RBD_domain_sf"/>
</dbReference>
<dbReference type="PROSITE" id="PS50102">
    <property type="entry name" value="RRM"/>
    <property type="match status" value="1"/>
</dbReference>
<dbReference type="CDD" id="cd00590">
    <property type="entry name" value="RRM_SF"/>
    <property type="match status" value="1"/>
</dbReference>
<evidence type="ECO:0000313" key="10">
    <source>
        <dbReference type="Proteomes" id="UP001165190"/>
    </source>
</evidence>
<evidence type="ECO:0000259" key="8">
    <source>
        <dbReference type="PROSITE" id="PS50102"/>
    </source>
</evidence>
<feature type="region of interest" description="Disordered" evidence="7">
    <location>
        <begin position="97"/>
        <end position="165"/>
    </location>
</feature>
<evidence type="ECO:0000256" key="3">
    <source>
        <dbReference type="ARBA" id="ARBA00022884"/>
    </source>
</evidence>
<dbReference type="GO" id="GO:0003723">
    <property type="term" value="F:RNA binding"/>
    <property type="evidence" value="ECO:0007669"/>
    <property type="project" value="UniProtKB-UniRule"/>
</dbReference>
<dbReference type="Proteomes" id="UP001165190">
    <property type="component" value="Unassembled WGS sequence"/>
</dbReference>
<evidence type="ECO:0000256" key="1">
    <source>
        <dbReference type="ARBA" id="ARBA00004123"/>
    </source>
</evidence>
<dbReference type="Gene3D" id="3.30.70.330">
    <property type="match status" value="1"/>
</dbReference>
<proteinExistence type="predicted"/>
<feature type="compositionally biased region" description="Basic and acidic residues" evidence="7">
    <location>
        <begin position="135"/>
        <end position="145"/>
    </location>
</feature>
<dbReference type="SMART" id="SM00360">
    <property type="entry name" value="RRM"/>
    <property type="match status" value="1"/>
</dbReference>
<dbReference type="InterPro" id="IPR000504">
    <property type="entry name" value="RRM_dom"/>
</dbReference>
<sequence length="165" mass="18543">MTGRGRQHQTFTLFIENLSEKLHWQGLWFAFGRYGDVVDAFIARKRNGRGRRFGFVRFGNKFEAVRAIKRLNGFVLFGSKIRVSMARFKPRQSYWRRVRSSSTDNRGGGGFQGANGGLEGSGEQAKPKANSKITLEADGKEKGECSSKNSKKCKKITGVVETEEL</sequence>
<protein>
    <recommendedName>
        <fullName evidence="8">RRM domain-containing protein</fullName>
    </recommendedName>
</protein>
<dbReference type="Pfam" id="PF00076">
    <property type="entry name" value="RRM_1"/>
    <property type="match status" value="1"/>
</dbReference>
<evidence type="ECO:0000256" key="6">
    <source>
        <dbReference type="PROSITE-ProRule" id="PRU00176"/>
    </source>
</evidence>
<accession>A0A9W7GWV8</accession>
<gene>
    <name evidence="9" type="ORF">HRI_000374300</name>
</gene>
<dbReference type="SUPFAM" id="SSF54928">
    <property type="entry name" value="RNA-binding domain, RBD"/>
    <property type="match status" value="1"/>
</dbReference>